<accession>A0ABQ1UHL9</accession>
<sequence>MKELSFERMENVRGGVRFNGDMNCGVAAVGFGLGVVGVLTGAGALAGLSAIVATTGALMTCFPMDY</sequence>
<name>A0ABQ1UHL9_9BACT</name>
<evidence type="ECO:0000313" key="2">
    <source>
        <dbReference type="Proteomes" id="UP000647339"/>
    </source>
</evidence>
<dbReference type="EMBL" id="BMIU01000001">
    <property type="protein sequence ID" value="GGF17619.1"/>
    <property type="molecule type" value="Genomic_DNA"/>
</dbReference>
<comment type="caution">
    <text evidence="1">The sequence shown here is derived from an EMBL/GenBank/DDBJ whole genome shotgun (WGS) entry which is preliminary data.</text>
</comment>
<reference evidence="2" key="1">
    <citation type="journal article" date="2019" name="Int. J. Syst. Evol. Microbiol.">
        <title>The Global Catalogue of Microorganisms (GCM) 10K type strain sequencing project: providing services to taxonomists for standard genome sequencing and annotation.</title>
        <authorList>
            <consortium name="The Broad Institute Genomics Platform"/>
            <consortium name="The Broad Institute Genome Sequencing Center for Infectious Disease"/>
            <person name="Wu L."/>
            <person name="Ma J."/>
        </authorList>
    </citation>
    <scope>NUCLEOTIDE SEQUENCE [LARGE SCALE GENOMIC DNA]</scope>
    <source>
        <strain evidence="2">CGMCC 1.15407</strain>
    </source>
</reference>
<evidence type="ECO:0000313" key="1">
    <source>
        <dbReference type="EMBL" id="GGF17619.1"/>
    </source>
</evidence>
<gene>
    <name evidence="1" type="ORF">GCM10011339_01930</name>
</gene>
<keyword evidence="2" id="KW-1185">Reference proteome</keyword>
<proteinExistence type="predicted"/>
<organism evidence="1 2">
    <name type="scientific">Echinicola rosea</name>
    <dbReference type="NCBI Taxonomy" id="1807691"/>
    <lineage>
        <taxon>Bacteria</taxon>
        <taxon>Pseudomonadati</taxon>
        <taxon>Bacteroidota</taxon>
        <taxon>Cytophagia</taxon>
        <taxon>Cytophagales</taxon>
        <taxon>Cyclobacteriaceae</taxon>
        <taxon>Echinicola</taxon>
    </lineage>
</organism>
<dbReference type="Proteomes" id="UP000647339">
    <property type="component" value="Unassembled WGS sequence"/>
</dbReference>
<protein>
    <submittedName>
        <fullName evidence="1">Uncharacterized protein</fullName>
    </submittedName>
</protein>
<dbReference type="RefSeq" id="WP_137402565.1">
    <property type="nucleotide sequence ID" value="NZ_BMIU01000001.1"/>
</dbReference>